<dbReference type="InterPro" id="IPR003660">
    <property type="entry name" value="HAMP_dom"/>
</dbReference>
<organism evidence="9 10">
    <name type="scientific">Haloferax mucosum ATCC BAA-1512</name>
    <dbReference type="NCBI Taxonomy" id="662479"/>
    <lineage>
        <taxon>Archaea</taxon>
        <taxon>Methanobacteriati</taxon>
        <taxon>Methanobacteriota</taxon>
        <taxon>Stenosarchaea group</taxon>
        <taxon>Halobacteria</taxon>
        <taxon>Halobacteriales</taxon>
        <taxon>Haloferacaceae</taxon>
        <taxon>Haloferax</taxon>
    </lineage>
</organism>
<feature type="transmembrane region" description="Helical" evidence="6">
    <location>
        <begin position="21"/>
        <end position="42"/>
    </location>
</feature>
<dbReference type="SMART" id="SM00283">
    <property type="entry name" value="MA"/>
    <property type="match status" value="1"/>
</dbReference>
<dbReference type="EMBL" id="AOLN01000006">
    <property type="protein sequence ID" value="ELZ96747.1"/>
    <property type="molecule type" value="Genomic_DNA"/>
</dbReference>
<feature type="domain" description="HAMP" evidence="8">
    <location>
        <begin position="316"/>
        <end position="368"/>
    </location>
</feature>
<evidence type="ECO:0000256" key="5">
    <source>
        <dbReference type="SAM" id="MobiDB-lite"/>
    </source>
</evidence>
<gene>
    <name evidence="9" type="ORF">C440_03198</name>
</gene>
<proteinExistence type="inferred from homology"/>
<evidence type="ECO:0000313" key="10">
    <source>
        <dbReference type="Proteomes" id="UP000011550"/>
    </source>
</evidence>
<comment type="caution">
    <text evidence="9">The sequence shown here is derived from an EMBL/GenBank/DDBJ whole genome shotgun (WGS) entry which is preliminary data.</text>
</comment>
<evidence type="ECO:0000256" key="6">
    <source>
        <dbReference type="SAM" id="Phobius"/>
    </source>
</evidence>
<accession>M0IL23</accession>
<dbReference type="Proteomes" id="UP000011550">
    <property type="component" value="Unassembled WGS sequence"/>
</dbReference>
<evidence type="ECO:0000313" key="9">
    <source>
        <dbReference type="EMBL" id="ELZ96747.1"/>
    </source>
</evidence>
<reference evidence="9 10" key="1">
    <citation type="journal article" date="2014" name="PLoS Genet.">
        <title>Phylogenetically driven sequencing of extremely halophilic archaea reveals strategies for static and dynamic osmo-response.</title>
        <authorList>
            <person name="Becker E.A."/>
            <person name="Seitzer P.M."/>
            <person name="Tritt A."/>
            <person name="Larsen D."/>
            <person name="Krusor M."/>
            <person name="Yao A.I."/>
            <person name="Wu D."/>
            <person name="Madern D."/>
            <person name="Eisen J.A."/>
            <person name="Darling A.E."/>
            <person name="Facciotti M.T."/>
        </authorList>
    </citation>
    <scope>NUCLEOTIDE SEQUENCE [LARGE SCALE GENOMIC DNA]</scope>
    <source>
        <strain evidence="9 10">ATCC BAA-1512</strain>
    </source>
</reference>
<evidence type="ECO:0000256" key="3">
    <source>
        <dbReference type="PROSITE-ProRule" id="PRU00284"/>
    </source>
</evidence>
<dbReference type="PANTHER" id="PTHR32089">
    <property type="entry name" value="METHYL-ACCEPTING CHEMOTAXIS PROTEIN MCPB"/>
    <property type="match status" value="1"/>
</dbReference>
<evidence type="ECO:0000256" key="1">
    <source>
        <dbReference type="ARBA" id="ARBA00023224"/>
    </source>
</evidence>
<evidence type="ECO:0000259" key="7">
    <source>
        <dbReference type="PROSITE" id="PS50111"/>
    </source>
</evidence>
<dbReference type="Pfam" id="PF00015">
    <property type="entry name" value="MCPsignal"/>
    <property type="match status" value="1"/>
</dbReference>
<dbReference type="Gene3D" id="1.10.287.950">
    <property type="entry name" value="Methyl-accepting chemotaxis protein"/>
    <property type="match status" value="1"/>
</dbReference>
<feature type="domain" description="Methyl-accepting transducer" evidence="7">
    <location>
        <begin position="436"/>
        <end position="672"/>
    </location>
</feature>
<dbReference type="InterPro" id="IPR004089">
    <property type="entry name" value="MCPsignal_dom"/>
</dbReference>
<comment type="similarity">
    <text evidence="2">Belongs to the methyl-accepting chemotaxis (MCP) protein family.</text>
</comment>
<feature type="domain" description="HAMP" evidence="8">
    <location>
        <begin position="371"/>
        <end position="417"/>
    </location>
</feature>
<dbReference type="CDD" id="cd11386">
    <property type="entry name" value="MCP_signal"/>
    <property type="match status" value="1"/>
</dbReference>
<sequence length="755" mass="80037">MVDNIVEEAEERLPDAITESYMRRLVAAMLLVSVLVSGVGIVQYQQTASSIDEDARADLLTEAEREALQVDSWFEEHERLASIVAADPSVGSTMEDRSSTALAQAKSDMPSDVVALHFVNTETTEVLGSSEDGTVGTTLFESGTLPLPERADLSDDGVERTTVFVKDGVAYMGFVAPLPSIKPRAVVLVAEASSLGSALDGSRLEGGFTQLVTENGTVLYDGGGGASNVAYPAADATSLDGAFAGETGVARLSPVEGFVSSPHVVAYVPVRGGDVLLLHAPASSVFSLSRSVGFQIATLLFLFIVGLGAFAFIIRGNTAIPLVNLASTVSELRNGDLDVELETTRDDEFGQVVRGIDNLRNDLRDQRADAREYSDAMARAADGDLSVRLPTDSNSRDMTLVAEGYNEMMDDIEQTVGTVKAFGEDVTRLADRVASRAEDVSTASEEVSGSIQQISEGASEQTESLLAAANEINDLSASIQQIASSADELVRLTEEAEARSRDGQSAATDALGDIDAVRAETEATVSEVNELDERLEQIEQIVEVITEIAEQTDILALNANIEAARAGEAGEGFAVVSNEVKQLAQETKSSAADIETLVEEIESQRDAVITRIERMRAQVEESATSVDEALASFDGIVERVEETTASVHEISDATSSQADSSQEVLSMTDEIAGISEETTAEAQTVSAAAEQQTAALDGVNQDIRELSTNVNHLDDLLDAFEVGTDGGSQSQTQHSESTADHPDEHGEQVQSPADD</sequence>
<evidence type="ECO:0000259" key="8">
    <source>
        <dbReference type="PROSITE" id="PS50885"/>
    </source>
</evidence>
<keyword evidence="6" id="KW-0472">Membrane</keyword>
<keyword evidence="10" id="KW-1185">Reference proteome</keyword>
<dbReference type="GO" id="GO:0007165">
    <property type="term" value="P:signal transduction"/>
    <property type="evidence" value="ECO:0007669"/>
    <property type="project" value="UniProtKB-KW"/>
</dbReference>
<dbReference type="PROSITE" id="PS50111">
    <property type="entry name" value="CHEMOTAXIS_TRANSDUC_2"/>
    <property type="match status" value="1"/>
</dbReference>
<dbReference type="Gene3D" id="6.10.340.10">
    <property type="match status" value="1"/>
</dbReference>
<feature type="region of interest" description="Disordered" evidence="5">
    <location>
        <begin position="719"/>
        <end position="755"/>
    </location>
</feature>
<keyword evidence="6" id="KW-1133">Transmembrane helix</keyword>
<keyword evidence="1 3" id="KW-0807">Transducer</keyword>
<evidence type="ECO:0000256" key="4">
    <source>
        <dbReference type="SAM" id="Coils"/>
    </source>
</evidence>
<dbReference type="SUPFAM" id="SSF58104">
    <property type="entry name" value="Methyl-accepting chemotaxis protein (MCP) signaling domain"/>
    <property type="match status" value="1"/>
</dbReference>
<keyword evidence="6" id="KW-0812">Transmembrane</keyword>
<feature type="compositionally biased region" description="Polar residues" evidence="5">
    <location>
        <begin position="727"/>
        <end position="736"/>
    </location>
</feature>
<dbReference type="Pfam" id="PF00672">
    <property type="entry name" value="HAMP"/>
    <property type="match status" value="2"/>
</dbReference>
<feature type="compositionally biased region" description="Basic and acidic residues" evidence="5">
    <location>
        <begin position="737"/>
        <end position="747"/>
    </location>
</feature>
<dbReference type="PATRIC" id="fig|662479.7.peg.659"/>
<dbReference type="OrthoDB" id="8523at2157"/>
<evidence type="ECO:0000256" key="2">
    <source>
        <dbReference type="ARBA" id="ARBA00029447"/>
    </source>
</evidence>
<dbReference type="RefSeq" id="WP_008318193.1">
    <property type="nucleotide sequence ID" value="NZ_AOLN01000006.1"/>
</dbReference>
<dbReference type="PROSITE" id="PS50885">
    <property type="entry name" value="HAMP"/>
    <property type="match status" value="2"/>
</dbReference>
<name>M0IL23_9EURY</name>
<feature type="coiled-coil region" evidence="4">
    <location>
        <begin position="584"/>
        <end position="618"/>
    </location>
</feature>
<dbReference type="GO" id="GO:0016020">
    <property type="term" value="C:membrane"/>
    <property type="evidence" value="ECO:0007669"/>
    <property type="project" value="InterPro"/>
</dbReference>
<feature type="transmembrane region" description="Helical" evidence="6">
    <location>
        <begin position="292"/>
        <end position="314"/>
    </location>
</feature>
<dbReference type="SMART" id="SM00304">
    <property type="entry name" value="HAMP"/>
    <property type="match status" value="3"/>
</dbReference>
<feature type="coiled-coil region" evidence="4">
    <location>
        <begin position="521"/>
        <end position="548"/>
    </location>
</feature>
<keyword evidence="4" id="KW-0175">Coiled coil</keyword>
<dbReference type="PANTHER" id="PTHR32089:SF112">
    <property type="entry name" value="LYSOZYME-LIKE PROTEIN-RELATED"/>
    <property type="match status" value="1"/>
</dbReference>
<dbReference type="AlphaFoldDB" id="M0IL23"/>
<protein>
    <submittedName>
        <fullName evidence="9">MCP domain-containing signal transducer</fullName>
    </submittedName>
</protein>
<dbReference type="STRING" id="662479.C440_03198"/>
<dbReference type="CDD" id="cd06225">
    <property type="entry name" value="HAMP"/>
    <property type="match status" value="1"/>
</dbReference>